<dbReference type="Pfam" id="PF00150">
    <property type="entry name" value="Cellulase"/>
    <property type="match status" value="1"/>
</dbReference>
<protein>
    <submittedName>
        <fullName evidence="5">Cellulase family glycosylhydrolase</fullName>
    </submittedName>
</protein>
<dbReference type="EMBL" id="CP071060">
    <property type="protein sequence ID" value="QSI79038.1"/>
    <property type="molecule type" value="Genomic_DNA"/>
</dbReference>
<dbReference type="PANTHER" id="PTHR12631">
    <property type="entry name" value="ALPHA-L-IDURONIDASE"/>
    <property type="match status" value="1"/>
</dbReference>
<dbReference type="Gene3D" id="3.20.20.80">
    <property type="entry name" value="Glycosidases"/>
    <property type="match status" value="1"/>
</dbReference>
<dbReference type="InterPro" id="IPR001547">
    <property type="entry name" value="Glyco_hydro_5"/>
</dbReference>
<dbReference type="PROSITE" id="PS00659">
    <property type="entry name" value="GLYCOSYL_HYDROL_F5"/>
    <property type="match status" value="1"/>
</dbReference>
<dbReference type="SUPFAM" id="SSF51445">
    <property type="entry name" value="(Trans)glycosidases"/>
    <property type="match status" value="1"/>
</dbReference>
<feature type="compositionally biased region" description="Polar residues" evidence="3">
    <location>
        <begin position="90"/>
        <end position="106"/>
    </location>
</feature>
<evidence type="ECO:0000256" key="2">
    <source>
        <dbReference type="ARBA" id="ARBA00023295"/>
    </source>
</evidence>
<reference evidence="5 6" key="1">
    <citation type="submission" date="2021-02" db="EMBL/GenBank/DDBJ databases">
        <title>Niveibacterium changnyeongensis HC41.</title>
        <authorList>
            <person name="Kang M."/>
        </authorList>
    </citation>
    <scope>NUCLEOTIDE SEQUENCE [LARGE SCALE GENOMIC DNA]</scope>
    <source>
        <strain evidence="5 6">HC41</strain>
    </source>
</reference>
<keyword evidence="2" id="KW-0326">Glycosidase</keyword>
<dbReference type="InterPro" id="IPR051923">
    <property type="entry name" value="Glycosyl_Hydrolase_39"/>
</dbReference>
<dbReference type="PROSITE" id="PS51257">
    <property type="entry name" value="PROKAR_LIPOPROTEIN"/>
    <property type="match status" value="1"/>
</dbReference>
<organism evidence="5 6">
    <name type="scientific">Niveibacterium microcysteis</name>
    <dbReference type="NCBI Taxonomy" id="2811415"/>
    <lineage>
        <taxon>Bacteria</taxon>
        <taxon>Pseudomonadati</taxon>
        <taxon>Pseudomonadota</taxon>
        <taxon>Betaproteobacteria</taxon>
        <taxon>Rhodocyclales</taxon>
        <taxon>Rhodocyclaceae</taxon>
        <taxon>Niveibacterium</taxon>
    </lineage>
</organism>
<dbReference type="PANTHER" id="PTHR12631:SF10">
    <property type="entry name" value="BETA-XYLOSIDASE-LIKE PROTEIN-RELATED"/>
    <property type="match status" value="1"/>
</dbReference>
<accession>A0ABX7MCQ3</accession>
<dbReference type="Proteomes" id="UP000663570">
    <property type="component" value="Chromosome"/>
</dbReference>
<feature type="region of interest" description="Disordered" evidence="3">
    <location>
        <begin position="53"/>
        <end position="106"/>
    </location>
</feature>
<dbReference type="InterPro" id="IPR017853">
    <property type="entry name" value="GH"/>
</dbReference>
<keyword evidence="1" id="KW-0378">Hydrolase</keyword>
<keyword evidence="6" id="KW-1185">Reference proteome</keyword>
<sequence>MKSVVLAAIYGITLTLGVGLSGCGGVGDDVPHSGKFPTPTSAAVPENGCLRTGANSQGCAPDPLEGSVDQGADTTSPQPEFMPDAALGYSGSSDTNDGKTQTYPASTDFRSLPLQDVTVSQPIGTTIAAFDAAPDVVTAWKFSLGTEYPGAVGSMTQTVGSGGGAAARVDYDLGCGVLNVAPRGTQACGAYVQMTNTLSSPVSVSAGVNPALAFDVRNPQGVAVLLTRVQDSTGQTLQFHPNARNIERPSGENWRRVILPIASSSNHYGGANDGVLHPPIKAIGIGVGDFAELQPAGLAEFDNIALVDAGTFNFTLNATAATAPGSFPQSYVGRMSVNVSSDDLISVEKAKSIGITVVRRDLTWANIEKAGIYDFSRYTKYAENLSSRGMSVLWILAYGHPDHGGGAPISDADRAAFSAFAAATASNFKGKNVVGFEIWNEPNLKSFWSNPDPIAYAKLASSASTAIRAADPNARVIVGSTAGVDMNYSIKVASAVPENLVDAFSVHPYSKPAPENFANSLYPLKASLASLGMNKPIWDTEWGYSSYGDFDASKYGDGNAPAARNRQAVLVLRRVLTDLGLAIPFLNLYNLVDGITGPLDREANFGLLTYPGEEKPSFSGLKTLFSAQSGRAFKGPVLDVPPGVHALRWDGAADRVFAIWSDTVGQTVDVSLPAATSAIRRWNGDAVSPGYAGAVNTVSIKEADGPLFVIVSQ</sequence>
<evidence type="ECO:0000256" key="3">
    <source>
        <dbReference type="SAM" id="MobiDB-lite"/>
    </source>
</evidence>
<name>A0ABX7MCQ3_9RHOO</name>
<evidence type="ECO:0000256" key="1">
    <source>
        <dbReference type="ARBA" id="ARBA00022801"/>
    </source>
</evidence>
<evidence type="ECO:0000313" key="5">
    <source>
        <dbReference type="EMBL" id="QSI79038.1"/>
    </source>
</evidence>
<evidence type="ECO:0000259" key="4">
    <source>
        <dbReference type="Pfam" id="PF00150"/>
    </source>
</evidence>
<evidence type="ECO:0000313" key="6">
    <source>
        <dbReference type="Proteomes" id="UP000663570"/>
    </source>
</evidence>
<proteinExistence type="predicted"/>
<dbReference type="InterPro" id="IPR018087">
    <property type="entry name" value="Glyco_hydro_5_CS"/>
</dbReference>
<feature type="domain" description="Glycoside hydrolase family 5" evidence="4">
    <location>
        <begin position="348"/>
        <end position="548"/>
    </location>
</feature>
<gene>
    <name evidence="5" type="ORF">JY500_10665</name>
</gene>
<dbReference type="RefSeq" id="WP_206256338.1">
    <property type="nucleotide sequence ID" value="NZ_CP071060.1"/>
</dbReference>